<keyword evidence="4 6" id="KW-1133">Transmembrane helix</keyword>
<evidence type="ECO:0000256" key="2">
    <source>
        <dbReference type="ARBA" id="ARBA00007168"/>
    </source>
</evidence>
<comment type="caution">
    <text evidence="7">The sequence shown here is derived from an EMBL/GenBank/DDBJ whole genome shotgun (WGS) entry which is preliminary data.</text>
</comment>
<comment type="similarity">
    <text evidence="2 6">Belongs to the CTL (choline transporter-like) family.</text>
</comment>
<dbReference type="GO" id="GO:0005886">
    <property type="term" value="C:plasma membrane"/>
    <property type="evidence" value="ECO:0007669"/>
    <property type="project" value="UniProtKB-SubCell"/>
</dbReference>
<comment type="function">
    <text evidence="6">Choline transporter.</text>
</comment>
<feature type="transmembrane region" description="Helical" evidence="6">
    <location>
        <begin position="209"/>
        <end position="229"/>
    </location>
</feature>
<dbReference type="InterPro" id="IPR007603">
    <property type="entry name" value="Choline_transptr-like"/>
</dbReference>
<accession>A0A9Q0G3U1</accession>
<protein>
    <recommendedName>
        <fullName evidence="6">Choline transporter-like protein</fullName>
    </recommendedName>
</protein>
<dbReference type="PANTHER" id="PTHR12385">
    <property type="entry name" value="CHOLINE TRANSPORTER-LIKE (SLC FAMILY 44)"/>
    <property type="match status" value="1"/>
</dbReference>
<feature type="transmembrane region" description="Helical" evidence="6">
    <location>
        <begin position="178"/>
        <end position="197"/>
    </location>
</feature>
<organism evidence="7 8">
    <name type="scientific">Turnera subulata</name>
    <dbReference type="NCBI Taxonomy" id="218843"/>
    <lineage>
        <taxon>Eukaryota</taxon>
        <taxon>Viridiplantae</taxon>
        <taxon>Streptophyta</taxon>
        <taxon>Embryophyta</taxon>
        <taxon>Tracheophyta</taxon>
        <taxon>Spermatophyta</taxon>
        <taxon>Magnoliopsida</taxon>
        <taxon>eudicotyledons</taxon>
        <taxon>Gunneridae</taxon>
        <taxon>Pentapetalae</taxon>
        <taxon>rosids</taxon>
        <taxon>fabids</taxon>
        <taxon>Malpighiales</taxon>
        <taxon>Passifloraceae</taxon>
        <taxon>Turnera</taxon>
    </lineage>
</organism>
<feature type="transmembrane region" description="Helical" evidence="6">
    <location>
        <begin position="112"/>
        <end position="130"/>
    </location>
</feature>
<dbReference type="PANTHER" id="PTHR12385:SF84">
    <property type="entry name" value="CHOLINE TRANSPORTER-LIKE PROTEIN"/>
    <property type="match status" value="1"/>
</dbReference>
<feature type="transmembrane region" description="Helical" evidence="6">
    <location>
        <begin position="137"/>
        <end position="158"/>
    </location>
</feature>
<keyword evidence="5 6" id="KW-0472">Membrane</keyword>
<dbReference type="AlphaFoldDB" id="A0A9Q0G3U1"/>
<proteinExistence type="inferred from homology"/>
<dbReference type="Proteomes" id="UP001141552">
    <property type="component" value="Unassembled WGS sequence"/>
</dbReference>
<dbReference type="GO" id="GO:0022857">
    <property type="term" value="F:transmembrane transporter activity"/>
    <property type="evidence" value="ECO:0007669"/>
    <property type="project" value="UniProtKB-UniRule"/>
</dbReference>
<dbReference type="EMBL" id="JAKUCV010002775">
    <property type="protein sequence ID" value="KAJ4841446.1"/>
    <property type="molecule type" value="Genomic_DNA"/>
</dbReference>
<gene>
    <name evidence="7" type="ORF">Tsubulata_003533</name>
</gene>
<feature type="transmembrane region" description="Helical" evidence="6">
    <location>
        <begin position="360"/>
        <end position="382"/>
    </location>
</feature>
<dbReference type="Pfam" id="PF04515">
    <property type="entry name" value="Choline_transpo"/>
    <property type="match status" value="1"/>
</dbReference>
<comment type="subcellular location">
    <subcellularLocation>
        <location evidence="6">Cell membrane</location>
        <topology evidence="6">Multi-pass membrane protein</topology>
    </subcellularLocation>
    <subcellularLocation>
        <location evidence="1">Membrane</location>
        <topology evidence="1">Multi-pass membrane protein</topology>
    </subcellularLocation>
</comment>
<reference evidence="7" key="2">
    <citation type="journal article" date="2023" name="Plants (Basel)">
        <title>Annotation of the Turnera subulata (Passifloraceae) Draft Genome Reveals the S-Locus Evolved after the Divergence of Turneroideae from Passifloroideae in a Stepwise Manner.</title>
        <authorList>
            <person name="Henning P.M."/>
            <person name="Roalson E.H."/>
            <person name="Mir W."/>
            <person name="McCubbin A.G."/>
            <person name="Shore J.S."/>
        </authorList>
    </citation>
    <scope>NUCLEOTIDE SEQUENCE</scope>
    <source>
        <strain evidence="7">F60SS</strain>
    </source>
</reference>
<evidence type="ECO:0000256" key="3">
    <source>
        <dbReference type="ARBA" id="ARBA00022692"/>
    </source>
</evidence>
<evidence type="ECO:0000313" key="7">
    <source>
        <dbReference type="EMBL" id="KAJ4841446.1"/>
    </source>
</evidence>
<evidence type="ECO:0000256" key="6">
    <source>
        <dbReference type="RuleBase" id="RU368066"/>
    </source>
</evidence>
<evidence type="ECO:0000256" key="5">
    <source>
        <dbReference type="ARBA" id="ARBA00023136"/>
    </source>
</evidence>
<name>A0A9Q0G3U1_9ROSI</name>
<keyword evidence="3 6" id="KW-0812">Transmembrane</keyword>
<feature type="transmembrane region" description="Helical" evidence="6">
    <location>
        <begin position="42"/>
        <end position="67"/>
    </location>
</feature>
<sequence>MQTVDLLDCICIVTLSVYDMQAQESSTQITTTTVAGQFRQRLFGVLFLAHLILVAVLVIFLTIRGLLPRYSHHIHAKKWYPPLLAATGLAGIVGFVWQWITFSNPGRAIRTAFWLSPLLTCAVGILLVLIGSGASLAVGLIVIVLAVIQSLYACWVNPRFDYATKVLSVSTGFPPAGTSALVVQSIILSILYSSFLVSGIGGATASGTGIDALFILVILLSLVWTMQVIKNALQVTIARIKYINFACGADLDTQVAIRDTVSYLMGSVCISSAMVPILTVIQGSARAMSLIAGGGDEFLFSCADCYSAVASTLVTYGNRWGLVQVGVYNKGFVQASKDTWEMIKRVGLEPLINIDLTGSFCFLCGISGGAIGALAGGSWTLAVHKSNAIEVTVYAFLIGYFMCRVAMSWPQACVSAYYIAYAENPENQRFDATIPARLEELQRYGA</sequence>
<evidence type="ECO:0000256" key="1">
    <source>
        <dbReference type="ARBA" id="ARBA00004141"/>
    </source>
</evidence>
<reference evidence="7" key="1">
    <citation type="submission" date="2022-02" db="EMBL/GenBank/DDBJ databases">
        <authorList>
            <person name="Henning P.M."/>
            <person name="McCubbin A.G."/>
            <person name="Shore J.S."/>
        </authorList>
    </citation>
    <scope>NUCLEOTIDE SEQUENCE</scope>
    <source>
        <strain evidence="7">F60SS</strain>
        <tissue evidence="7">Leaves</tissue>
    </source>
</reference>
<keyword evidence="8" id="KW-1185">Reference proteome</keyword>
<evidence type="ECO:0000313" key="8">
    <source>
        <dbReference type="Proteomes" id="UP001141552"/>
    </source>
</evidence>
<feature type="transmembrane region" description="Helical" evidence="6">
    <location>
        <begin position="79"/>
        <end position="100"/>
    </location>
</feature>
<evidence type="ECO:0000256" key="4">
    <source>
        <dbReference type="ARBA" id="ARBA00022989"/>
    </source>
</evidence>
<dbReference type="OrthoDB" id="44736at2759"/>